<dbReference type="GO" id="GO:0005524">
    <property type="term" value="F:ATP binding"/>
    <property type="evidence" value="ECO:0007669"/>
    <property type="project" value="UniProtKB-UniRule"/>
</dbReference>
<feature type="compositionally biased region" description="Polar residues" evidence="7">
    <location>
        <begin position="1769"/>
        <end position="1784"/>
    </location>
</feature>
<keyword evidence="6" id="KW-0175">Coiled coil</keyword>
<feature type="region of interest" description="Disordered" evidence="7">
    <location>
        <begin position="253"/>
        <end position="276"/>
    </location>
</feature>
<dbReference type="GO" id="GO:0005856">
    <property type="term" value="C:cytoskeleton"/>
    <property type="evidence" value="ECO:0007669"/>
    <property type="project" value="UniProtKB-SubCell"/>
</dbReference>
<sequence length="1945" mass="212151">MTSPFEDKSGPSLISRGRRYVLTDDQPGGLSRGKRCQAAPETAYIERPSPEGAGSTSDTHGAPSLRSGFSSLGSLVASYPPGVTESPCSVTVSTGYGTLSPESRNKKPLDYDHVLCDSCVSRLHVLRRQALRLLIHNKDSEDASVVPLCAIEAWYESDGQCDVCATNLRQLKQKALHTILTQEQAIWARDPSPAGLSSPRPPKRAPGPNTLPRTSSPCSSPAKPVLKSSGQGKGTSTTGQPCLEAQWSALQSNGASLHRHQMSQSTAATPEATTPTATSTAVAFFVRAVQKLNLSSRRKKPCSALPSDVDAPSRVTDFCSLLLRSPPLVPRHLLQASTPRKPTPGTGKGQVKVMLRVSPVVDSCLKLDGRRKQVTILDPITHNPQQQTTASKVTPRSFTFDAVFTPESMQGEVCESALPGPLQAVMNGADGCIIGFGRAGTGKSYTMTGKDDSILSLGVIPCAISWLFRLVSKRREKTGAEISVSITATEVYGRNEVLRDLLYTEDMSNFGNGQKPGICLCEDPVSGIQLMNQSVVSAPTAERAASLLDIALSSRSGNRPGVSSHMFFTLHVHQQHTQGPTKDVVCGGQSRLILIDLGSCVEEHSKSMAQLSFPELSSVMLTLLRGGKQVPNRNSKLTMLLQESLGNVNCQTTVIAHVSGSAERLSDTLSTLQIIARIHKMQRKAKKSRSSSPSERSVRKEKKLLQETKLRAFHSTGTLGPDVPAPKLFRDKEDRSGSDLSCDTVIHVDSDGCNTDMNKKPQESISIIPSLLKSKTVEIANPLQAMKQRPQRTFLKDFRLIHRSQEEKETKMSATQEAEMEYFKCSTFAELQERLGCIDGSELISQGQSTEAVGKVQPLPEAKKEAEKTDIANPVPSIQENTEGNGYRTACETKIIDTGLIDSFQSDPTDHKEIPSDRPLADNLGNPADSRSQTSASDSDQCSAELEMTKSQGQSSDESLLHPEYRISPIGKSSSKSSSSGSSLSSSSMSASTDSPITLTDTTPQLSAEGQREMRATITVTVQQPFDLNGQDELVYTVVEEVTISGMAEKGRPTNVISFSEGSSLQALTTGSQPVRIISSVSEDASMLDSSAKNGALERQPLLTSQERYELTSNQVSSNKPETHGVHSGASVEGLYQPSSRELENQTKTQSSMACEMAQHASSTLINSGGKPSLEKLQCGYTPSQDLCKKKLEVIKEMPSPAKSMDNPWKAYNQDAISNNNTPKSSFHQGIVRKTDAMSDNSFQNSIKNDAKKSKDLDINIFSSRANGYHSPTQNEAKKCKDKDVNVFSSRVKLDQKTSGVTRDPTTEFRPEKKATGKKASQLNKHQSFKGEAIVSPASRRRLVDAYDLTRSGSLNSKHHRTASLPRAWHSLDQEDGFEDDYPTSPAKDYKVLGEAMSTPCSPGDTLERRHGRAKQGIFVRAKENFSTERRDSPDQKRRASSQSSLPRSPVLQQKSSFHYAAPDDSCRRKHIKSPIEESSKLFSAKLEQLSSRAPNGNAPRSEFSDYYFSEQDSFMTSTESVECFEGDCTLPRASRSGKRYPKFLPMDDQDADCSILASRSNLSKASAVSKLMMSSSKPSRSSASSAKTMNLITKSLRQSFRSSSLSPDGTSSGHGSWSTQSLSRSQGSSFSSIKIMNGRITELLRGNGDPVSGADQGGSEYKEKGAAKNDESLPLPSPYSRVTAPRLPSHCSGHASDTTSILSGELPPAMGKTSLLCNRNSVVSSGYESLMRDSSATGSSMSIRESTSDHSCTHSLARSGRSSKRKTNSAQGTSQRRPSQETLLSLRRSASGPRVRWGDRGAADSYEIKVYEIDNVDCLQRRGLCSNRGVACFSAKLKFLEHRQQRIVELRSKYNHLKRELEQAKQDLMLDPEKWSQEFDLWQTFEVDSLEHLEALELVTARLESRLNQCKAHTMMVTCFDAAPKRRQKRTKRHRPSPDQKGFL</sequence>
<keyword evidence="10" id="KW-1185">Reference proteome</keyword>
<protein>
    <recommendedName>
        <fullName evidence="8">Kinesin motor domain-containing protein</fullName>
    </recommendedName>
</protein>
<evidence type="ECO:0000256" key="3">
    <source>
        <dbReference type="ARBA" id="ARBA00022840"/>
    </source>
</evidence>
<evidence type="ECO:0000313" key="10">
    <source>
        <dbReference type="Proteomes" id="UP000823561"/>
    </source>
</evidence>
<proteinExistence type="inferred from homology"/>
<feature type="region of interest" description="Disordered" evidence="7">
    <location>
        <begin position="1645"/>
        <end position="1681"/>
    </location>
</feature>
<feature type="compositionally biased region" description="Low complexity" evidence="7">
    <location>
        <begin position="265"/>
        <end position="276"/>
    </location>
</feature>
<feature type="region of interest" description="Disordered" evidence="7">
    <location>
        <begin position="1296"/>
        <end position="1328"/>
    </location>
</feature>
<dbReference type="InterPro" id="IPR057090">
    <property type="entry name" value="HTH_KIF26A_B_1st"/>
</dbReference>
<evidence type="ECO:0000256" key="2">
    <source>
        <dbReference type="ARBA" id="ARBA00022741"/>
    </source>
</evidence>
<dbReference type="PROSITE" id="PS50067">
    <property type="entry name" value="KINESIN_MOTOR_2"/>
    <property type="match status" value="1"/>
</dbReference>
<dbReference type="Proteomes" id="UP000823561">
    <property type="component" value="Chromosome 8"/>
</dbReference>
<accession>A0AAV6GPK6</accession>
<dbReference type="Pfam" id="PF23081">
    <property type="entry name" value="HTH_KIF26A_B_1st"/>
    <property type="match status" value="1"/>
</dbReference>
<feature type="compositionally biased region" description="Low complexity" evidence="7">
    <location>
        <begin position="227"/>
        <end position="240"/>
    </location>
</feature>
<dbReference type="PRINTS" id="PR00380">
    <property type="entry name" value="KINESINHEAVY"/>
</dbReference>
<name>A0AAV6GPK6_9TELE</name>
<feature type="region of interest" description="Disordered" evidence="7">
    <location>
        <begin position="848"/>
        <end position="884"/>
    </location>
</feature>
<evidence type="ECO:0000256" key="1">
    <source>
        <dbReference type="ARBA" id="ARBA00004245"/>
    </source>
</evidence>
<feature type="compositionally biased region" description="Basic and acidic residues" evidence="7">
    <location>
        <begin position="861"/>
        <end position="870"/>
    </location>
</feature>
<evidence type="ECO:0000256" key="4">
    <source>
        <dbReference type="ARBA" id="ARBA00023212"/>
    </source>
</evidence>
<keyword evidence="4" id="KW-0206">Cytoskeleton</keyword>
<evidence type="ECO:0000256" key="7">
    <source>
        <dbReference type="SAM" id="MobiDB-lite"/>
    </source>
</evidence>
<feature type="compositionally biased region" description="Polar residues" evidence="7">
    <location>
        <begin position="949"/>
        <end position="958"/>
    </location>
</feature>
<feature type="region of interest" description="Disordered" evidence="7">
    <location>
        <begin position="188"/>
        <end position="240"/>
    </location>
</feature>
<feature type="compositionally biased region" description="Polar residues" evidence="7">
    <location>
        <begin position="929"/>
        <end position="942"/>
    </location>
</feature>
<reference evidence="9" key="1">
    <citation type="submission" date="2020-10" db="EMBL/GenBank/DDBJ databases">
        <title>Chromosome-scale genome assembly of the Allis shad, Alosa alosa.</title>
        <authorList>
            <person name="Margot Z."/>
            <person name="Christophe K."/>
            <person name="Cabau C."/>
            <person name="Louis A."/>
            <person name="Berthelot C."/>
            <person name="Parey E."/>
            <person name="Roest Crollius H."/>
            <person name="Montfort J."/>
            <person name="Robinson-Rechavi M."/>
            <person name="Bucao C."/>
            <person name="Bouchez O."/>
            <person name="Gislard M."/>
            <person name="Lluch J."/>
            <person name="Milhes M."/>
            <person name="Lampietro C."/>
            <person name="Lopez Roques C."/>
            <person name="Donnadieu C."/>
            <person name="Braasch I."/>
            <person name="Desvignes T."/>
            <person name="Postlethwait J."/>
            <person name="Bobe J."/>
            <person name="Guiguen Y."/>
        </authorList>
    </citation>
    <scope>NUCLEOTIDE SEQUENCE</scope>
    <source>
        <strain evidence="9">M-15738</strain>
        <tissue evidence="9">Blood</tissue>
    </source>
</reference>
<evidence type="ECO:0000256" key="5">
    <source>
        <dbReference type="PROSITE-ProRule" id="PRU00283"/>
    </source>
</evidence>
<feature type="compositionally biased region" description="Basic and acidic residues" evidence="7">
    <location>
        <begin position="908"/>
        <end position="920"/>
    </location>
</feature>
<feature type="compositionally biased region" description="Basic and acidic residues" evidence="7">
    <location>
        <begin position="1661"/>
        <end position="1672"/>
    </location>
</feature>
<dbReference type="GO" id="GO:0008017">
    <property type="term" value="F:microtubule binding"/>
    <property type="evidence" value="ECO:0007669"/>
    <property type="project" value="InterPro"/>
</dbReference>
<gene>
    <name evidence="9" type="ORF">AALO_G00113720</name>
</gene>
<feature type="compositionally biased region" description="Basic and acidic residues" evidence="7">
    <location>
        <begin position="1305"/>
        <end position="1315"/>
    </location>
</feature>
<dbReference type="InterPro" id="IPR027417">
    <property type="entry name" value="P-loop_NTPase"/>
</dbReference>
<dbReference type="PANTHER" id="PTHR21608">
    <property type="entry name" value="KINESIN-LIKE PROTEIN CG14535"/>
    <property type="match status" value="1"/>
</dbReference>
<feature type="region of interest" description="Disordered" evidence="7">
    <location>
        <begin position="901"/>
        <end position="1002"/>
    </location>
</feature>
<dbReference type="Pfam" id="PF00225">
    <property type="entry name" value="Kinesin"/>
    <property type="match status" value="1"/>
</dbReference>
<feature type="region of interest" description="Disordered" evidence="7">
    <location>
        <begin position="1924"/>
        <end position="1945"/>
    </location>
</feature>
<feature type="domain" description="Kinesin motor" evidence="8">
    <location>
        <begin position="350"/>
        <end position="681"/>
    </location>
</feature>
<feature type="compositionally biased region" description="Polar residues" evidence="7">
    <location>
        <begin position="1733"/>
        <end position="1746"/>
    </location>
</feature>
<comment type="subcellular location">
    <subcellularLocation>
        <location evidence="1">Cytoplasm</location>
        <location evidence="1">Cytoskeleton</location>
    </subcellularLocation>
</comment>
<feature type="compositionally biased region" description="Low complexity" evidence="7">
    <location>
        <begin position="973"/>
        <end position="995"/>
    </location>
</feature>
<dbReference type="Gene3D" id="3.40.850.10">
    <property type="entry name" value="Kinesin motor domain"/>
    <property type="match status" value="1"/>
</dbReference>
<keyword evidence="2 5" id="KW-0547">Nucleotide-binding</keyword>
<evidence type="ECO:0000256" key="6">
    <source>
        <dbReference type="SAM" id="Coils"/>
    </source>
</evidence>
<feature type="coiled-coil region" evidence="6">
    <location>
        <begin position="1841"/>
        <end position="1868"/>
    </location>
</feature>
<dbReference type="SMART" id="SM00129">
    <property type="entry name" value="KISc"/>
    <property type="match status" value="1"/>
</dbReference>
<keyword evidence="4" id="KW-0963">Cytoplasm</keyword>
<comment type="similarity">
    <text evidence="5">Belongs to the TRAFAC class myosin-kinesin ATPase superfamily. Kinesin family.</text>
</comment>
<keyword evidence="3 5" id="KW-0067">ATP-binding</keyword>
<feature type="region of interest" description="Disordered" evidence="7">
    <location>
        <begin position="1113"/>
        <end position="1156"/>
    </location>
</feature>
<feature type="region of interest" description="Disordered" evidence="7">
    <location>
        <begin position="1733"/>
        <end position="1789"/>
    </location>
</feature>
<organism evidence="9 10">
    <name type="scientific">Alosa alosa</name>
    <name type="common">allis shad</name>
    <dbReference type="NCBI Taxonomy" id="278164"/>
    <lineage>
        <taxon>Eukaryota</taxon>
        <taxon>Metazoa</taxon>
        <taxon>Chordata</taxon>
        <taxon>Craniata</taxon>
        <taxon>Vertebrata</taxon>
        <taxon>Euteleostomi</taxon>
        <taxon>Actinopterygii</taxon>
        <taxon>Neopterygii</taxon>
        <taxon>Teleostei</taxon>
        <taxon>Clupei</taxon>
        <taxon>Clupeiformes</taxon>
        <taxon>Clupeoidei</taxon>
        <taxon>Clupeidae</taxon>
        <taxon>Alosa</taxon>
    </lineage>
</organism>
<dbReference type="SUPFAM" id="SSF52540">
    <property type="entry name" value="P-loop containing nucleoside triphosphate hydrolases"/>
    <property type="match status" value="1"/>
</dbReference>
<feature type="binding site" evidence="5">
    <location>
        <begin position="437"/>
        <end position="444"/>
    </location>
    <ligand>
        <name>ATP</name>
        <dbReference type="ChEBI" id="CHEBI:30616"/>
    </ligand>
</feature>
<dbReference type="InterPro" id="IPR027640">
    <property type="entry name" value="Kinesin-like_fam"/>
</dbReference>
<dbReference type="PANTHER" id="PTHR21608:SF8">
    <property type="entry name" value="KINESIN-LIKE PROTEIN KIF26B"/>
    <property type="match status" value="1"/>
</dbReference>
<feature type="compositionally biased region" description="Basic and acidic residues" evidence="7">
    <location>
        <begin position="1421"/>
        <end position="1438"/>
    </location>
</feature>
<dbReference type="GO" id="GO:0007018">
    <property type="term" value="P:microtubule-based movement"/>
    <property type="evidence" value="ECO:0007669"/>
    <property type="project" value="InterPro"/>
</dbReference>
<feature type="compositionally biased region" description="Basic residues" evidence="7">
    <location>
        <begin position="1926"/>
        <end position="1936"/>
    </location>
</feature>
<feature type="region of interest" description="Disordered" evidence="7">
    <location>
        <begin position="1"/>
        <end position="64"/>
    </location>
</feature>
<dbReference type="InterPro" id="IPR001752">
    <property type="entry name" value="Kinesin_motor_dom"/>
</dbReference>
<feature type="region of interest" description="Disordered" evidence="7">
    <location>
        <begin position="682"/>
        <end position="701"/>
    </location>
</feature>
<feature type="region of interest" description="Disordered" evidence="7">
    <location>
        <begin position="1600"/>
        <end position="1625"/>
    </location>
</feature>
<comment type="caution">
    <text evidence="9">The sequence shown here is derived from an EMBL/GenBank/DDBJ whole genome shotgun (WGS) entry which is preliminary data.</text>
</comment>
<keyword evidence="5" id="KW-0505">Motor protein</keyword>
<evidence type="ECO:0000313" key="9">
    <source>
        <dbReference type="EMBL" id="KAG5277118.1"/>
    </source>
</evidence>
<dbReference type="GO" id="GO:0003777">
    <property type="term" value="F:microtubule motor activity"/>
    <property type="evidence" value="ECO:0007669"/>
    <property type="project" value="InterPro"/>
</dbReference>
<dbReference type="InterPro" id="IPR036961">
    <property type="entry name" value="Kinesin_motor_dom_sf"/>
</dbReference>
<dbReference type="EMBL" id="JADWDJ010000008">
    <property type="protein sequence ID" value="KAG5277118.1"/>
    <property type="molecule type" value="Genomic_DNA"/>
</dbReference>
<feature type="compositionally biased region" description="Polar residues" evidence="7">
    <location>
        <begin position="1441"/>
        <end position="1457"/>
    </location>
</feature>
<evidence type="ECO:0000259" key="8">
    <source>
        <dbReference type="PROSITE" id="PS50067"/>
    </source>
</evidence>
<feature type="region of interest" description="Disordered" evidence="7">
    <location>
        <begin position="1395"/>
        <end position="1467"/>
    </location>
</feature>